<organism evidence="1 2">
    <name type="scientific">Linum trigynum</name>
    <dbReference type="NCBI Taxonomy" id="586398"/>
    <lineage>
        <taxon>Eukaryota</taxon>
        <taxon>Viridiplantae</taxon>
        <taxon>Streptophyta</taxon>
        <taxon>Embryophyta</taxon>
        <taxon>Tracheophyta</taxon>
        <taxon>Spermatophyta</taxon>
        <taxon>Magnoliopsida</taxon>
        <taxon>eudicotyledons</taxon>
        <taxon>Gunneridae</taxon>
        <taxon>Pentapetalae</taxon>
        <taxon>rosids</taxon>
        <taxon>fabids</taxon>
        <taxon>Malpighiales</taxon>
        <taxon>Linaceae</taxon>
        <taxon>Linum</taxon>
    </lineage>
</organism>
<evidence type="ECO:0000313" key="1">
    <source>
        <dbReference type="EMBL" id="CAL1400790.1"/>
    </source>
</evidence>
<name>A0AAV2FTQ6_9ROSI</name>
<reference evidence="1 2" key="1">
    <citation type="submission" date="2024-04" db="EMBL/GenBank/DDBJ databases">
        <authorList>
            <person name="Fracassetti M."/>
        </authorList>
    </citation>
    <scope>NUCLEOTIDE SEQUENCE [LARGE SCALE GENOMIC DNA]</scope>
</reference>
<dbReference type="Proteomes" id="UP001497516">
    <property type="component" value="Chromosome 7"/>
</dbReference>
<evidence type="ECO:0000313" key="2">
    <source>
        <dbReference type="Proteomes" id="UP001497516"/>
    </source>
</evidence>
<accession>A0AAV2FTQ6</accession>
<dbReference type="EMBL" id="OZ034820">
    <property type="protein sequence ID" value="CAL1400790.1"/>
    <property type="molecule type" value="Genomic_DNA"/>
</dbReference>
<gene>
    <name evidence="1" type="ORF">LTRI10_LOCUS40893</name>
</gene>
<dbReference type="PANTHER" id="PTHR48475">
    <property type="entry name" value="RIBONUCLEASE H"/>
    <property type="match status" value="1"/>
</dbReference>
<proteinExistence type="predicted"/>
<protein>
    <submittedName>
        <fullName evidence="1">Uncharacterized protein</fullName>
    </submittedName>
</protein>
<dbReference type="PANTHER" id="PTHR48475:SF2">
    <property type="entry name" value="RIBONUCLEASE H"/>
    <property type="match status" value="1"/>
</dbReference>
<dbReference type="GO" id="GO:0003676">
    <property type="term" value="F:nucleic acid binding"/>
    <property type="evidence" value="ECO:0007669"/>
    <property type="project" value="InterPro"/>
</dbReference>
<keyword evidence="2" id="KW-1185">Reference proteome</keyword>
<dbReference type="Gene3D" id="3.30.420.10">
    <property type="entry name" value="Ribonuclease H-like superfamily/Ribonuclease H"/>
    <property type="match status" value="1"/>
</dbReference>
<sequence length="94" mass="10885">MLWGLRTRLDDVKGKWVEELSHVLGAHRTTYKTSVRDTTYPLTYGTNAVLHIEMELSLYRVKAFRSDANNEELTHNLNLAEERQVDARLRLVAS</sequence>
<dbReference type="InterPro" id="IPR036397">
    <property type="entry name" value="RNaseH_sf"/>
</dbReference>
<dbReference type="AlphaFoldDB" id="A0AAV2FTQ6"/>